<dbReference type="GO" id="GO:0008757">
    <property type="term" value="F:S-adenosylmethionine-dependent methyltransferase activity"/>
    <property type="evidence" value="ECO:0007669"/>
    <property type="project" value="InterPro"/>
</dbReference>
<dbReference type="Pfam" id="PF08241">
    <property type="entry name" value="Methyltransf_11"/>
    <property type="match status" value="1"/>
</dbReference>
<protein>
    <submittedName>
        <fullName evidence="2">Methyltransferase</fullName>
    </submittedName>
</protein>
<dbReference type="Gene3D" id="3.40.50.150">
    <property type="entry name" value="Vaccinia Virus protein VP39"/>
    <property type="match status" value="1"/>
</dbReference>
<dbReference type="OrthoDB" id="323463at2"/>
<sequence>MSSVDRIPARTGTPRSYWVKESAFGIWFLNTYTWRQRVLRIALNDLARLLPSRPVRPAILDIGCGRGNSFALLETQFQPQRIAGIEIDPALLADATRAGCQCSCRVDVTLGNAEQLPYPDASFDVLFCHQSFHHIVKHREAMAEFYRVLKPGGLLLFAESCKRFIHSLPIRLLFRHPMQVQKTADEYIALIRDSGFKLDDSAISKPYIWWSRPDAGALEWFGFSLPKQPEPTLVNLVAVK</sequence>
<comment type="caution">
    <text evidence="2">The sequence shown here is derived from an EMBL/GenBank/DDBJ whole genome shotgun (WGS) entry which is preliminary data.</text>
</comment>
<keyword evidence="2" id="KW-0808">Transferase</keyword>
<dbReference type="PANTHER" id="PTHR43591">
    <property type="entry name" value="METHYLTRANSFERASE"/>
    <property type="match status" value="1"/>
</dbReference>
<keyword evidence="2" id="KW-0489">Methyltransferase</keyword>
<reference evidence="2 3" key="1">
    <citation type="submission" date="2016-03" db="EMBL/GenBank/DDBJ databases">
        <authorList>
            <person name="Ploux O."/>
        </authorList>
    </citation>
    <scope>NUCLEOTIDE SEQUENCE [LARGE SCALE GENOMIC DNA]</scope>
    <source>
        <strain evidence="2 3">R-45378</strain>
    </source>
</reference>
<dbReference type="InterPro" id="IPR013216">
    <property type="entry name" value="Methyltransf_11"/>
</dbReference>
<dbReference type="CDD" id="cd02440">
    <property type="entry name" value="AdoMet_MTases"/>
    <property type="match status" value="1"/>
</dbReference>
<dbReference type="SUPFAM" id="SSF53335">
    <property type="entry name" value="S-adenosyl-L-methionine-dependent methyltransferases"/>
    <property type="match status" value="1"/>
</dbReference>
<accession>A0A177N2C7</accession>
<evidence type="ECO:0000313" key="2">
    <source>
        <dbReference type="EMBL" id="OAI11804.1"/>
    </source>
</evidence>
<dbReference type="AlphaFoldDB" id="A0A177N2C7"/>
<dbReference type="Proteomes" id="UP000077857">
    <property type="component" value="Unassembled WGS sequence"/>
</dbReference>
<dbReference type="GO" id="GO:0032259">
    <property type="term" value="P:methylation"/>
    <property type="evidence" value="ECO:0007669"/>
    <property type="project" value="UniProtKB-KW"/>
</dbReference>
<dbReference type="RefSeq" id="WP_064042175.1">
    <property type="nucleotide sequence ID" value="NZ_LUUJ01000116.1"/>
</dbReference>
<proteinExistence type="predicted"/>
<dbReference type="EMBL" id="LUUJ01000116">
    <property type="protein sequence ID" value="OAI11804.1"/>
    <property type="molecule type" value="Genomic_DNA"/>
</dbReference>
<feature type="domain" description="Methyltransferase type 11" evidence="1">
    <location>
        <begin position="60"/>
        <end position="157"/>
    </location>
</feature>
<evidence type="ECO:0000313" key="3">
    <source>
        <dbReference type="Proteomes" id="UP000077857"/>
    </source>
</evidence>
<evidence type="ECO:0000259" key="1">
    <source>
        <dbReference type="Pfam" id="PF08241"/>
    </source>
</evidence>
<gene>
    <name evidence="2" type="ORF">A1507_19595</name>
</gene>
<name>A0A177N2C7_9GAMM</name>
<organism evidence="2 3">
    <name type="scientific">Methylomonas koyamae</name>
    <dbReference type="NCBI Taxonomy" id="702114"/>
    <lineage>
        <taxon>Bacteria</taxon>
        <taxon>Pseudomonadati</taxon>
        <taxon>Pseudomonadota</taxon>
        <taxon>Gammaproteobacteria</taxon>
        <taxon>Methylococcales</taxon>
        <taxon>Methylococcaceae</taxon>
        <taxon>Methylomonas</taxon>
    </lineage>
</organism>
<dbReference type="InterPro" id="IPR029063">
    <property type="entry name" value="SAM-dependent_MTases_sf"/>
</dbReference>